<dbReference type="AlphaFoldDB" id="A0A1E2V985"/>
<dbReference type="Pfam" id="PF00459">
    <property type="entry name" value="Inositol_P"/>
    <property type="match status" value="1"/>
</dbReference>
<dbReference type="Gene3D" id="3.40.190.80">
    <property type="match status" value="1"/>
</dbReference>
<dbReference type="PANTHER" id="PTHR20854:SF4">
    <property type="entry name" value="INOSITOL-1-MONOPHOSPHATASE-RELATED"/>
    <property type="match status" value="1"/>
</dbReference>
<comment type="similarity">
    <text evidence="3 9">Belongs to the inositol monophosphatase superfamily.</text>
</comment>
<comment type="caution">
    <text evidence="10">The sequence shown here is derived from an EMBL/GenBank/DDBJ whole genome shotgun (WGS) entry which is preliminary data.</text>
</comment>
<dbReference type="GO" id="GO:0006020">
    <property type="term" value="P:inositol metabolic process"/>
    <property type="evidence" value="ECO:0007669"/>
    <property type="project" value="TreeGrafter"/>
</dbReference>
<reference evidence="10 11" key="1">
    <citation type="submission" date="2016-08" db="EMBL/GenBank/DDBJ databases">
        <authorList>
            <person name="Seilhamer J.J."/>
        </authorList>
    </citation>
    <scope>NUCLEOTIDE SEQUENCE [LARGE SCALE GENOMIC DNA]</scope>
    <source>
        <strain evidence="10 11">PH27A</strain>
    </source>
</reference>
<name>A0A1E2V985_9GAMM</name>
<keyword evidence="6" id="KW-0889">Transcription antitermination</keyword>
<dbReference type="OrthoDB" id="9785695at2"/>
<sequence length="274" mass="30645">MSSQVEVAKRMEWAQKWAREAGEIMKQARFADHKDKAIQWTYKGEQQELVTNVDRHIDQMLCDAIRATFPEDQIVSEESFPHRSNTALSHDMWVIDPIDGTVNFAHGLPHVAVSIAWYHQGRPYLGVVYAPFLDEMFAAQLGKGATLNNQAIQVSHHKALKTALIGTGFPYERAQRHALIPTLTQVLTHCQDIRRCGSAALDLCHVACGRLDGYYETVSLWDFAAGILIAEEAGAEASHFQPVTETRYLTGDHWLVSTPEIHQALNDIVTSVAV</sequence>
<dbReference type="InterPro" id="IPR000760">
    <property type="entry name" value="Inositol_monophosphatase-like"/>
</dbReference>
<dbReference type="EC" id="3.1.3.25" evidence="9"/>
<evidence type="ECO:0000256" key="2">
    <source>
        <dbReference type="ARBA" id="ARBA00001946"/>
    </source>
</evidence>
<keyword evidence="6" id="KW-0804">Transcription</keyword>
<comment type="cofactor">
    <cofactor evidence="2 8 9">
        <name>Mg(2+)</name>
        <dbReference type="ChEBI" id="CHEBI:18420"/>
    </cofactor>
</comment>
<gene>
    <name evidence="10" type="ORF">BFW38_07265</name>
</gene>
<dbReference type="CDD" id="cd01639">
    <property type="entry name" value="IMPase"/>
    <property type="match status" value="1"/>
</dbReference>
<dbReference type="PROSITE" id="PS00630">
    <property type="entry name" value="IMP_2"/>
    <property type="match status" value="1"/>
</dbReference>
<protein>
    <recommendedName>
        <fullName evidence="9">Inositol-1-monophosphatase</fullName>
        <ecNumber evidence="9">3.1.3.25</ecNumber>
    </recommendedName>
</protein>
<evidence type="ECO:0000256" key="5">
    <source>
        <dbReference type="ARBA" id="ARBA00022801"/>
    </source>
</evidence>
<dbReference type="PROSITE" id="PS00629">
    <property type="entry name" value="IMP_1"/>
    <property type="match status" value="1"/>
</dbReference>
<keyword evidence="7 8" id="KW-0460">Magnesium</keyword>
<dbReference type="STRING" id="197479.BFW38_07265"/>
<comment type="catalytic activity">
    <reaction evidence="1 9">
        <text>a myo-inositol phosphate + H2O = myo-inositol + phosphate</text>
        <dbReference type="Rhea" id="RHEA:24056"/>
        <dbReference type="ChEBI" id="CHEBI:15377"/>
        <dbReference type="ChEBI" id="CHEBI:17268"/>
        <dbReference type="ChEBI" id="CHEBI:43474"/>
        <dbReference type="ChEBI" id="CHEBI:84139"/>
        <dbReference type="EC" id="3.1.3.25"/>
    </reaction>
</comment>
<keyword evidence="4 8" id="KW-0479">Metal-binding</keyword>
<feature type="binding site" evidence="8">
    <location>
        <position position="98"/>
    </location>
    <ligand>
        <name>Mg(2+)</name>
        <dbReference type="ChEBI" id="CHEBI:18420"/>
        <label>1</label>
        <note>catalytic</note>
    </ligand>
</feature>
<evidence type="ECO:0000256" key="9">
    <source>
        <dbReference type="RuleBase" id="RU364068"/>
    </source>
</evidence>
<keyword evidence="6" id="KW-0805">Transcription regulation</keyword>
<dbReference type="SUPFAM" id="SSF56655">
    <property type="entry name" value="Carbohydrate phosphatase"/>
    <property type="match status" value="1"/>
</dbReference>
<evidence type="ECO:0000313" key="10">
    <source>
        <dbReference type="EMBL" id="ODC03376.1"/>
    </source>
</evidence>
<dbReference type="InterPro" id="IPR020583">
    <property type="entry name" value="Inositol_monoP_metal-BS"/>
</dbReference>
<organism evidence="10 11">
    <name type="scientific">Terasakiispira papahanaumokuakeensis</name>
    <dbReference type="NCBI Taxonomy" id="197479"/>
    <lineage>
        <taxon>Bacteria</taxon>
        <taxon>Pseudomonadati</taxon>
        <taxon>Pseudomonadota</taxon>
        <taxon>Gammaproteobacteria</taxon>
        <taxon>Oceanospirillales</taxon>
        <taxon>Terasakiispira</taxon>
    </lineage>
</organism>
<feature type="binding site" evidence="8">
    <location>
        <position position="96"/>
    </location>
    <ligand>
        <name>Mg(2+)</name>
        <dbReference type="ChEBI" id="CHEBI:18420"/>
        <label>1</label>
        <note>catalytic</note>
    </ligand>
</feature>
<dbReference type="EMBL" id="MDTQ01000001">
    <property type="protein sequence ID" value="ODC03376.1"/>
    <property type="molecule type" value="Genomic_DNA"/>
</dbReference>
<accession>A0A1E2V985</accession>
<dbReference type="FunFam" id="3.30.540.10:FF:000003">
    <property type="entry name" value="Inositol-1-monophosphatase"/>
    <property type="match status" value="1"/>
</dbReference>
<dbReference type="InterPro" id="IPR033942">
    <property type="entry name" value="IMPase"/>
</dbReference>
<evidence type="ECO:0000256" key="7">
    <source>
        <dbReference type="ARBA" id="ARBA00022842"/>
    </source>
</evidence>
<proteinExistence type="inferred from homology"/>
<evidence type="ECO:0000256" key="6">
    <source>
        <dbReference type="ARBA" id="ARBA00022814"/>
    </source>
</evidence>
<dbReference type="PRINTS" id="PR00377">
    <property type="entry name" value="IMPHPHTASES"/>
</dbReference>
<dbReference type="GO" id="GO:0008934">
    <property type="term" value="F:inositol monophosphate 1-phosphatase activity"/>
    <property type="evidence" value="ECO:0007669"/>
    <property type="project" value="InterPro"/>
</dbReference>
<feature type="binding site" evidence="8">
    <location>
        <position position="222"/>
    </location>
    <ligand>
        <name>Mg(2+)</name>
        <dbReference type="ChEBI" id="CHEBI:18420"/>
        <label>1</label>
        <note>catalytic</note>
    </ligand>
</feature>
<feature type="binding site" evidence="8">
    <location>
        <position position="99"/>
    </location>
    <ligand>
        <name>Mg(2+)</name>
        <dbReference type="ChEBI" id="CHEBI:18420"/>
        <label>1</label>
        <note>catalytic</note>
    </ligand>
</feature>
<dbReference type="Gene3D" id="3.30.540.10">
    <property type="entry name" value="Fructose-1,6-Bisphosphatase, subunit A, domain 1"/>
    <property type="match status" value="1"/>
</dbReference>
<dbReference type="GO" id="GO:0046872">
    <property type="term" value="F:metal ion binding"/>
    <property type="evidence" value="ECO:0007669"/>
    <property type="project" value="UniProtKB-KW"/>
</dbReference>
<evidence type="ECO:0000256" key="4">
    <source>
        <dbReference type="ARBA" id="ARBA00022723"/>
    </source>
</evidence>
<dbReference type="PANTHER" id="PTHR20854">
    <property type="entry name" value="INOSITOL MONOPHOSPHATASE"/>
    <property type="match status" value="1"/>
</dbReference>
<dbReference type="Proteomes" id="UP000094291">
    <property type="component" value="Unassembled WGS sequence"/>
</dbReference>
<dbReference type="GO" id="GO:0031564">
    <property type="term" value="P:transcription antitermination"/>
    <property type="evidence" value="ECO:0007669"/>
    <property type="project" value="UniProtKB-KW"/>
</dbReference>
<keyword evidence="11" id="KW-1185">Reference proteome</keyword>
<keyword evidence="5 9" id="KW-0378">Hydrolase</keyword>
<evidence type="ECO:0000256" key="3">
    <source>
        <dbReference type="ARBA" id="ARBA00009759"/>
    </source>
</evidence>
<dbReference type="GO" id="GO:0007165">
    <property type="term" value="P:signal transduction"/>
    <property type="evidence" value="ECO:0007669"/>
    <property type="project" value="TreeGrafter"/>
</dbReference>
<evidence type="ECO:0000256" key="1">
    <source>
        <dbReference type="ARBA" id="ARBA00001033"/>
    </source>
</evidence>
<evidence type="ECO:0000256" key="8">
    <source>
        <dbReference type="PIRSR" id="PIRSR600760-2"/>
    </source>
</evidence>
<evidence type="ECO:0000313" key="11">
    <source>
        <dbReference type="Proteomes" id="UP000094291"/>
    </source>
</evidence>
<dbReference type="GO" id="GO:0046854">
    <property type="term" value="P:phosphatidylinositol phosphate biosynthetic process"/>
    <property type="evidence" value="ECO:0007669"/>
    <property type="project" value="InterPro"/>
</dbReference>
<dbReference type="InterPro" id="IPR020550">
    <property type="entry name" value="Inositol_monophosphatase_CS"/>
</dbReference>
<feature type="binding site" evidence="8">
    <location>
        <position position="77"/>
    </location>
    <ligand>
        <name>Mg(2+)</name>
        <dbReference type="ChEBI" id="CHEBI:18420"/>
        <label>1</label>
        <note>catalytic</note>
    </ligand>
</feature>